<feature type="transmembrane region" description="Helical" evidence="6">
    <location>
        <begin position="269"/>
        <end position="291"/>
    </location>
</feature>
<feature type="transmembrane region" description="Helical" evidence="6">
    <location>
        <begin position="242"/>
        <end position="262"/>
    </location>
</feature>
<feature type="transmembrane region" description="Helical" evidence="6">
    <location>
        <begin position="365"/>
        <end position="385"/>
    </location>
</feature>
<dbReference type="PANTHER" id="PTHR43385:SF1">
    <property type="entry name" value="RIBOFLAVIN TRANSPORTER RIBJ"/>
    <property type="match status" value="1"/>
</dbReference>
<dbReference type="Gene3D" id="1.20.1250.20">
    <property type="entry name" value="MFS general substrate transporter like domains"/>
    <property type="match status" value="1"/>
</dbReference>
<keyword evidence="3 6" id="KW-0812">Transmembrane</keyword>
<dbReference type="EMBL" id="JACHEW010000014">
    <property type="protein sequence ID" value="MBB6017442.1"/>
    <property type="molecule type" value="Genomic_DNA"/>
</dbReference>
<dbReference type="GO" id="GO:0016020">
    <property type="term" value="C:membrane"/>
    <property type="evidence" value="ECO:0007669"/>
    <property type="project" value="UniProtKB-SubCell"/>
</dbReference>
<feature type="transmembrane region" description="Helical" evidence="6">
    <location>
        <begin position="101"/>
        <end position="125"/>
    </location>
</feature>
<dbReference type="OrthoDB" id="66388at2"/>
<reference evidence="7 10" key="2">
    <citation type="submission" date="2020-08" db="EMBL/GenBank/DDBJ databases">
        <title>Genomic Encyclopedia of Type Strains, Phase IV (KMG-IV): sequencing the most valuable type-strain genomes for metagenomic binning, comparative biology and taxonomic classification.</title>
        <authorList>
            <person name="Goeker M."/>
        </authorList>
    </citation>
    <scope>NUCLEOTIDE SEQUENCE [LARGE SCALE GENOMIC DNA]</scope>
    <source>
        <strain evidence="7 10">DSM 12027</strain>
    </source>
</reference>
<keyword evidence="2" id="KW-0813">Transport</keyword>
<evidence type="ECO:0000256" key="1">
    <source>
        <dbReference type="ARBA" id="ARBA00004141"/>
    </source>
</evidence>
<proteinExistence type="predicted"/>
<evidence type="ECO:0000313" key="10">
    <source>
        <dbReference type="Proteomes" id="UP000629870"/>
    </source>
</evidence>
<organism evidence="8 9">
    <name type="scientific">Deinococcus radiopugnans ATCC 19172</name>
    <dbReference type="NCBI Taxonomy" id="585398"/>
    <lineage>
        <taxon>Bacteria</taxon>
        <taxon>Thermotogati</taxon>
        <taxon>Deinococcota</taxon>
        <taxon>Deinococci</taxon>
        <taxon>Deinococcales</taxon>
        <taxon>Deinococcaceae</taxon>
        <taxon>Deinococcus</taxon>
    </lineage>
</organism>
<comment type="caution">
    <text evidence="8">The sequence shown here is derived from an EMBL/GenBank/DDBJ whole genome shotgun (WGS) entry which is preliminary data.</text>
</comment>
<dbReference type="SUPFAM" id="SSF103473">
    <property type="entry name" value="MFS general substrate transporter"/>
    <property type="match status" value="1"/>
</dbReference>
<dbReference type="Pfam" id="PF07690">
    <property type="entry name" value="MFS_1"/>
    <property type="match status" value="1"/>
</dbReference>
<dbReference type="EMBL" id="VDMO01000005">
    <property type="protein sequence ID" value="TNM71972.1"/>
    <property type="molecule type" value="Genomic_DNA"/>
</dbReference>
<evidence type="ECO:0000256" key="2">
    <source>
        <dbReference type="ARBA" id="ARBA00022448"/>
    </source>
</evidence>
<feature type="transmembrane region" description="Helical" evidence="6">
    <location>
        <begin position="50"/>
        <end position="70"/>
    </location>
</feature>
<dbReference type="GO" id="GO:0022857">
    <property type="term" value="F:transmembrane transporter activity"/>
    <property type="evidence" value="ECO:0007669"/>
    <property type="project" value="InterPro"/>
</dbReference>
<gene>
    <name evidence="8" type="ORF">FHR04_06305</name>
    <name evidence="7" type="ORF">HNQ04_002707</name>
</gene>
<keyword evidence="5 6" id="KW-0472">Membrane</keyword>
<keyword evidence="10" id="KW-1185">Reference proteome</keyword>
<evidence type="ECO:0000313" key="7">
    <source>
        <dbReference type="EMBL" id="MBB6017442.1"/>
    </source>
</evidence>
<evidence type="ECO:0000313" key="9">
    <source>
        <dbReference type="Proteomes" id="UP000313988"/>
    </source>
</evidence>
<evidence type="ECO:0000256" key="4">
    <source>
        <dbReference type="ARBA" id="ARBA00022989"/>
    </source>
</evidence>
<accession>A0A5C4Y7U7</accession>
<feature type="transmembrane region" description="Helical" evidence="6">
    <location>
        <begin position="77"/>
        <end position="95"/>
    </location>
</feature>
<evidence type="ECO:0000256" key="6">
    <source>
        <dbReference type="SAM" id="Phobius"/>
    </source>
</evidence>
<dbReference type="PANTHER" id="PTHR43385">
    <property type="entry name" value="RIBOFLAVIN TRANSPORTER RIBJ"/>
    <property type="match status" value="1"/>
</dbReference>
<keyword evidence="4 6" id="KW-1133">Transmembrane helix</keyword>
<dbReference type="RefSeq" id="WP_139401708.1">
    <property type="nucleotide sequence ID" value="NZ_JACHEW010000014.1"/>
</dbReference>
<dbReference type="InterPro" id="IPR011701">
    <property type="entry name" value="MFS"/>
</dbReference>
<reference evidence="8 9" key="1">
    <citation type="submission" date="2019-06" db="EMBL/GenBank/DDBJ databases">
        <title>Genome sequence of Deinococcus radiopugnans ATCC 19172.</title>
        <authorList>
            <person name="Maclea K.S."/>
            <person name="Maynard C.R."/>
        </authorList>
    </citation>
    <scope>NUCLEOTIDE SEQUENCE [LARGE SCALE GENOMIC DNA]</scope>
    <source>
        <strain evidence="8 9">ATCC 19172</strain>
    </source>
</reference>
<protein>
    <submittedName>
        <fullName evidence="7">MFS family permease</fullName>
    </submittedName>
    <submittedName>
        <fullName evidence="8">MFS transporter</fullName>
    </submittedName>
</protein>
<feature type="transmembrane region" description="Helical" evidence="6">
    <location>
        <begin position="297"/>
        <end position="319"/>
    </location>
</feature>
<evidence type="ECO:0000256" key="5">
    <source>
        <dbReference type="ARBA" id="ARBA00023136"/>
    </source>
</evidence>
<dbReference type="Proteomes" id="UP000313988">
    <property type="component" value="Unassembled WGS sequence"/>
</dbReference>
<evidence type="ECO:0000313" key="8">
    <source>
        <dbReference type="EMBL" id="TNM71972.1"/>
    </source>
</evidence>
<sequence>MTHPAAGRRPLVWALAGLTTVAYGALYYAQPLLAVATEHERGWTRAQTNLAFTLALLVTAFMAPAVGRALDARGGRGLLSVGALLGALAFTLLAASTTYVVFLLGWLLAGAAMALTFYEAAFTALGQQVQGAVRTRATLTITLIAGLASTIFVPLTTALLGQWGLKGTFLGLAGLLLLAAGVTWSGLPPERTRWSAAGPSVPFQPDPPFRTLTLAFTLARIVTVGIGLQLAPLLLAAGHSPALAAGLTGLMGLAALPGRVVFVPLLARFGALPLTTALFGQLAAGAALLHFAQNPVLAALGIVAFGLASGALTLARAELLAQRYPPEVFGAANGRMARPVNLAQALTPFGVGLLLTWTGGYSGSLWLLTGLGVAAGVALLAGAGFNRKAAGDQTVT</sequence>
<dbReference type="InterPro" id="IPR052983">
    <property type="entry name" value="MFS_Riboflavin_Transporter"/>
</dbReference>
<evidence type="ECO:0000256" key="3">
    <source>
        <dbReference type="ARBA" id="ARBA00022692"/>
    </source>
</evidence>
<dbReference type="Proteomes" id="UP000629870">
    <property type="component" value="Unassembled WGS sequence"/>
</dbReference>
<dbReference type="AlphaFoldDB" id="A0A5C4Y7U7"/>
<name>A0A5C4Y7U7_9DEIO</name>
<comment type="subcellular location">
    <subcellularLocation>
        <location evidence="1">Membrane</location>
        <topology evidence="1">Multi-pass membrane protein</topology>
    </subcellularLocation>
</comment>
<feature type="transmembrane region" description="Helical" evidence="6">
    <location>
        <begin position="340"/>
        <end position="359"/>
    </location>
</feature>
<feature type="transmembrane region" description="Helical" evidence="6">
    <location>
        <begin position="12"/>
        <end position="30"/>
    </location>
</feature>
<feature type="transmembrane region" description="Helical" evidence="6">
    <location>
        <begin position="167"/>
        <end position="187"/>
    </location>
</feature>
<feature type="transmembrane region" description="Helical" evidence="6">
    <location>
        <begin position="208"/>
        <end position="230"/>
    </location>
</feature>
<feature type="transmembrane region" description="Helical" evidence="6">
    <location>
        <begin position="137"/>
        <end position="161"/>
    </location>
</feature>
<dbReference type="InterPro" id="IPR036259">
    <property type="entry name" value="MFS_trans_sf"/>
</dbReference>